<dbReference type="Proteomes" id="UP000467841">
    <property type="component" value="Unassembled WGS sequence"/>
</dbReference>
<keyword evidence="4" id="KW-1185">Reference proteome</keyword>
<accession>A0A6D2KNQ1</accession>
<dbReference type="InterPro" id="IPR036047">
    <property type="entry name" value="F-box-like_dom_sf"/>
</dbReference>
<name>A0A6D2KNQ1_9BRAS</name>
<sequence length="427" mass="49243">MEETKRHKKGKQTKRVSLFSSQSGSKRRRRREVTEIILNDDALDEIMVRLPVKSLIRFQTVSKDWKRIITSKSFRERHMLHQKTLEPRFLCIYEDRSWYKRNVALKTMRLDWSSTCLVESEEEEEYHTSDNDQDKALLVLSSPLDGLVCFYNHTDLTRPIKVINPATRWSLTLPLAKIQVENLDKSAELPPPGFGKDYVTGTYKLILLHYINDDDNTSSSSCEVFDFGIKQWKQVMPPPLDHGNGIHNGEPTFANGWLYWFSQDKTKLVAFDLHMEMFRVFPNPITVSSSPSSLYMRMGSVDDERRLVWISVTSGDGKQQHVWRLTNHNTGGALSIMDKMFSFELNKIGSTWFDDHHPFHTTNSLLNLMAVSKNGNKVVLSKYGSLELFLYHPINPTSALYRNFSFSPPRPTDSALLPYFPSLASPL</sequence>
<evidence type="ECO:0000259" key="2">
    <source>
        <dbReference type="SMART" id="SM00256"/>
    </source>
</evidence>
<evidence type="ECO:0000313" key="3">
    <source>
        <dbReference type="EMBL" id="CAA7049854.1"/>
    </source>
</evidence>
<dbReference type="InterPro" id="IPR013187">
    <property type="entry name" value="F-box-assoc_dom_typ3"/>
</dbReference>
<reference evidence="3" key="1">
    <citation type="submission" date="2020-01" db="EMBL/GenBank/DDBJ databases">
        <authorList>
            <person name="Mishra B."/>
        </authorList>
    </citation>
    <scope>NUCLEOTIDE SEQUENCE [LARGE SCALE GENOMIC DNA]</scope>
</reference>
<dbReference type="InterPro" id="IPR001810">
    <property type="entry name" value="F-box_dom"/>
</dbReference>
<dbReference type="SMART" id="SM00256">
    <property type="entry name" value="FBOX"/>
    <property type="match status" value="1"/>
</dbReference>
<organism evidence="3 4">
    <name type="scientific">Microthlaspi erraticum</name>
    <dbReference type="NCBI Taxonomy" id="1685480"/>
    <lineage>
        <taxon>Eukaryota</taxon>
        <taxon>Viridiplantae</taxon>
        <taxon>Streptophyta</taxon>
        <taxon>Embryophyta</taxon>
        <taxon>Tracheophyta</taxon>
        <taxon>Spermatophyta</taxon>
        <taxon>Magnoliopsida</taxon>
        <taxon>eudicotyledons</taxon>
        <taxon>Gunneridae</taxon>
        <taxon>Pentapetalae</taxon>
        <taxon>rosids</taxon>
        <taxon>malvids</taxon>
        <taxon>Brassicales</taxon>
        <taxon>Brassicaceae</taxon>
        <taxon>Coluteocarpeae</taxon>
        <taxon>Microthlaspi</taxon>
    </lineage>
</organism>
<dbReference type="PANTHER" id="PTHR31672">
    <property type="entry name" value="BNACNNG10540D PROTEIN"/>
    <property type="match status" value="1"/>
</dbReference>
<proteinExistence type="predicted"/>
<dbReference type="EMBL" id="CACVBM020001429">
    <property type="protein sequence ID" value="CAA7049854.1"/>
    <property type="molecule type" value="Genomic_DNA"/>
</dbReference>
<comment type="caution">
    <text evidence="3">The sequence shown here is derived from an EMBL/GenBank/DDBJ whole genome shotgun (WGS) entry which is preliminary data.</text>
</comment>
<dbReference type="SUPFAM" id="SSF81383">
    <property type="entry name" value="F-box domain"/>
    <property type="match status" value="1"/>
</dbReference>
<feature type="compositionally biased region" description="Basic residues" evidence="1">
    <location>
        <begin position="1"/>
        <end position="14"/>
    </location>
</feature>
<evidence type="ECO:0000256" key="1">
    <source>
        <dbReference type="SAM" id="MobiDB-lite"/>
    </source>
</evidence>
<dbReference type="InterPro" id="IPR050796">
    <property type="entry name" value="SCF_F-box_component"/>
</dbReference>
<evidence type="ECO:0000313" key="4">
    <source>
        <dbReference type="Proteomes" id="UP000467841"/>
    </source>
</evidence>
<feature type="domain" description="F-box" evidence="2">
    <location>
        <begin position="38"/>
        <end position="78"/>
    </location>
</feature>
<dbReference type="AlphaFoldDB" id="A0A6D2KNQ1"/>
<dbReference type="Pfam" id="PF08268">
    <property type="entry name" value="FBA_3"/>
    <property type="match status" value="1"/>
</dbReference>
<gene>
    <name evidence="3" type="ORF">MERR_LOCUS37089</name>
</gene>
<feature type="region of interest" description="Disordered" evidence="1">
    <location>
        <begin position="1"/>
        <end position="27"/>
    </location>
</feature>
<dbReference type="CDD" id="cd22157">
    <property type="entry name" value="F-box_AtFBW1-like"/>
    <property type="match status" value="1"/>
</dbReference>
<dbReference type="Pfam" id="PF00646">
    <property type="entry name" value="F-box"/>
    <property type="match status" value="1"/>
</dbReference>
<dbReference type="PANTHER" id="PTHR31672:SF13">
    <property type="entry name" value="F-BOX PROTEIN CPR30-LIKE"/>
    <property type="match status" value="1"/>
</dbReference>
<protein>
    <recommendedName>
        <fullName evidence="2">F-box domain-containing protein</fullName>
    </recommendedName>
</protein>
<dbReference type="OrthoDB" id="1867629at2759"/>